<evidence type="ECO:0000256" key="1">
    <source>
        <dbReference type="SAM" id="Phobius"/>
    </source>
</evidence>
<keyword evidence="3" id="KW-1185">Reference proteome</keyword>
<dbReference type="KEGG" id="jag:GJA_567"/>
<dbReference type="AlphaFoldDB" id="W0V1S4"/>
<gene>
    <name evidence="2" type="ORF">GJA_567</name>
</gene>
<evidence type="ECO:0000313" key="2">
    <source>
        <dbReference type="EMBL" id="CDG81227.1"/>
    </source>
</evidence>
<protein>
    <submittedName>
        <fullName evidence="2">Putative membrane protein</fullName>
    </submittedName>
</protein>
<name>W0V1S4_9BURK</name>
<dbReference type="HOGENOM" id="CLU_3311056_0_0_4"/>
<keyword evidence="1" id="KW-0812">Transmembrane</keyword>
<sequence>MDDLLLAIGIAGVVASIAFKLSLVKKHKKGPPSQDGPSD</sequence>
<reference evidence="2 3" key="1">
    <citation type="journal article" date="2015" name="Genome Announc.">
        <title>Genome Sequence of Mushroom Soft-Rot Pathogen Janthinobacterium agaricidamnosum.</title>
        <authorList>
            <person name="Graupner K."/>
            <person name="Lackner G."/>
            <person name="Hertweck C."/>
        </authorList>
    </citation>
    <scope>NUCLEOTIDE SEQUENCE [LARGE SCALE GENOMIC DNA]</scope>
    <source>
        <strain evidence="3">NBRC 102515 / DSM 9628</strain>
    </source>
</reference>
<dbReference type="Proteomes" id="UP000027604">
    <property type="component" value="Chromosome I"/>
</dbReference>
<keyword evidence="1" id="KW-0472">Membrane</keyword>
<evidence type="ECO:0000313" key="3">
    <source>
        <dbReference type="Proteomes" id="UP000027604"/>
    </source>
</evidence>
<organism evidence="2 3">
    <name type="scientific">Janthinobacterium agaricidamnosum NBRC 102515 = DSM 9628</name>
    <dbReference type="NCBI Taxonomy" id="1349767"/>
    <lineage>
        <taxon>Bacteria</taxon>
        <taxon>Pseudomonadati</taxon>
        <taxon>Pseudomonadota</taxon>
        <taxon>Betaproteobacteria</taxon>
        <taxon>Burkholderiales</taxon>
        <taxon>Oxalobacteraceae</taxon>
        <taxon>Janthinobacterium</taxon>
    </lineage>
</organism>
<feature type="transmembrane region" description="Helical" evidence="1">
    <location>
        <begin position="6"/>
        <end position="24"/>
    </location>
</feature>
<accession>W0V1S4</accession>
<dbReference type="EMBL" id="HG322949">
    <property type="protein sequence ID" value="CDG81227.1"/>
    <property type="molecule type" value="Genomic_DNA"/>
</dbReference>
<dbReference type="PATRIC" id="fig|1349767.4.peg.2279"/>
<proteinExistence type="predicted"/>
<keyword evidence="1" id="KW-1133">Transmembrane helix</keyword>